<dbReference type="EC" id="5.2.1.8" evidence="7"/>
<evidence type="ECO:0000256" key="2">
    <source>
        <dbReference type="ARBA" id="ARBA00006577"/>
    </source>
</evidence>
<comment type="similarity">
    <text evidence="2 7">Belongs to the FKBP-type PPIase family.</text>
</comment>
<keyword evidence="10" id="KW-1185">Reference proteome</keyword>
<evidence type="ECO:0000256" key="3">
    <source>
        <dbReference type="ARBA" id="ARBA00022729"/>
    </source>
</evidence>
<dbReference type="EMBL" id="CP116805">
    <property type="protein sequence ID" value="WCL55804.1"/>
    <property type="molecule type" value="Genomic_DNA"/>
</dbReference>
<dbReference type="GO" id="GO:0003755">
    <property type="term" value="F:peptidyl-prolyl cis-trans isomerase activity"/>
    <property type="evidence" value="ECO:0007669"/>
    <property type="project" value="UniProtKB-UniRule"/>
</dbReference>
<dbReference type="KEGG" id="gso:PH603_00835"/>
<evidence type="ECO:0000313" key="9">
    <source>
        <dbReference type="EMBL" id="WCL55804.1"/>
    </source>
</evidence>
<dbReference type="PANTHER" id="PTHR43811">
    <property type="entry name" value="FKBP-TYPE PEPTIDYL-PROLYL CIS-TRANS ISOMERASE FKPA"/>
    <property type="match status" value="1"/>
</dbReference>
<evidence type="ECO:0000256" key="1">
    <source>
        <dbReference type="ARBA" id="ARBA00000971"/>
    </source>
</evidence>
<dbReference type="Pfam" id="PF01346">
    <property type="entry name" value="FKBP_N"/>
    <property type="match status" value="1"/>
</dbReference>
<keyword evidence="5 6" id="KW-0413">Isomerase</keyword>
<dbReference type="GO" id="GO:0006457">
    <property type="term" value="P:protein folding"/>
    <property type="evidence" value="ECO:0007669"/>
    <property type="project" value="InterPro"/>
</dbReference>
<dbReference type="FunFam" id="3.10.50.40:FF:000045">
    <property type="entry name" value="Peptidyl-prolyl cis-trans isomerase"/>
    <property type="match status" value="1"/>
</dbReference>
<sequence length="137" mass="14732">MTSEEELIADMKAPQDAYLAENGKKAGVTTTASGLQYKVVESGSGKSPTDTSTVVVHYAGRLIDGTEFDSSYKRGEPIDFPVNGVIAGWTEALLLMKEGDKWELTIPSDLGYGARGAGQDIPPYSTLVFDVELLEVR</sequence>
<dbReference type="Gene3D" id="3.10.50.40">
    <property type="match status" value="1"/>
</dbReference>
<name>A0AAE9XT35_9PROT</name>
<dbReference type="PROSITE" id="PS50059">
    <property type="entry name" value="FKBP_PPIASE"/>
    <property type="match status" value="1"/>
</dbReference>
<protein>
    <recommendedName>
        <fullName evidence="7">Peptidyl-prolyl cis-trans isomerase</fullName>
        <ecNumber evidence="7">5.2.1.8</ecNumber>
    </recommendedName>
</protein>
<dbReference type="AlphaFoldDB" id="A0AAE9XT35"/>
<dbReference type="InterPro" id="IPR000774">
    <property type="entry name" value="PPIase_FKBP_N"/>
</dbReference>
<gene>
    <name evidence="9" type="ORF">PH603_00835</name>
</gene>
<evidence type="ECO:0000256" key="7">
    <source>
        <dbReference type="RuleBase" id="RU003915"/>
    </source>
</evidence>
<dbReference type="Proteomes" id="UP001217500">
    <property type="component" value="Chromosome"/>
</dbReference>
<accession>A0AAE9XT35</accession>
<dbReference type="InterPro" id="IPR046357">
    <property type="entry name" value="PPIase_dom_sf"/>
</dbReference>
<reference evidence="9" key="1">
    <citation type="submission" date="2023-01" db="EMBL/GenBank/DDBJ databases">
        <title>The genome sequence of Kordiimonadaceae bacterium 6D33.</title>
        <authorList>
            <person name="Liu Y."/>
        </authorList>
    </citation>
    <scope>NUCLEOTIDE SEQUENCE</scope>
    <source>
        <strain evidence="9">6D33</strain>
    </source>
</reference>
<proteinExistence type="inferred from homology"/>
<feature type="domain" description="PPIase FKBP-type" evidence="8">
    <location>
        <begin position="51"/>
        <end position="137"/>
    </location>
</feature>
<dbReference type="Pfam" id="PF00254">
    <property type="entry name" value="FKBP_C"/>
    <property type="match status" value="1"/>
</dbReference>
<evidence type="ECO:0000259" key="8">
    <source>
        <dbReference type="PROSITE" id="PS50059"/>
    </source>
</evidence>
<evidence type="ECO:0000256" key="6">
    <source>
        <dbReference type="PROSITE-ProRule" id="PRU00277"/>
    </source>
</evidence>
<dbReference type="SUPFAM" id="SSF54534">
    <property type="entry name" value="FKBP-like"/>
    <property type="match status" value="1"/>
</dbReference>
<dbReference type="InterPro" id="IPR001179">
    <property type="entry name" value="PPIase_FKBP_dom"/>
</dbReference>
<keyword evidence="4 6" id="KW-0697">Rotamase</keyword>
<comment type="catalytic activity">
    <reaction evidence="1 6 7">
        <text>[protein]-peptidylproline (omega=180) = [protein]-peptidylproline (omega=0)</text>
        <dbReference type="Rhea" id="RHEA:16237"/>
        <dbReference type="Rhea" id="RHEA-COMP:10747"/>
        <dbReference type="Rhea" id="RHEA-COMP:10748"/>
        <dbReference type="ChEBI" id="CHEBI:83833"/>
        <dbReference type="ChEBI" id="CHEBI:83834"/>
        <dbReference type="EC" id="5.2.1.8"/>
    </reaction>
</comment>
<dbReference type="PANTHER" id="PTHR43811:SF19">
    <property type="entry name" value="39 KDA FK506-BINDING NUCLEAR PROTEIN"/>
    <property type="match status" value="1"/>
</dbReference>
<evidence type="ECO:0000313" key="10">
    <source>
        <dbReference type="Proteomes" id="UP001217500"/>
    </source>
</evidence>
<evidence type="ECO:0000256" key="5">
    <source>
        <dbReference type="ARBA" id="ARBA00023235"/>
    </source>
</evidence>
<evidence type="ECO:0000256" key="4">
    <source>
        <dbReference type="ARBA" id="ARBA00023110"/>
    </source>
</evidence>
<organism evidence="9 10">
    <name type="scientific">Gimibacter soli</name>
    <dbReference type="NCBI Taxonomy" id="3024400"/>
    <lineage>
        <taxon>Bacteria</taxon>
        <taxon>Pseudomonadati</taxon>
        <taxon>Pseudomonadota</taxon>
        <taxon>Alphaproteobacteria</taxon>
        <taxon>Kordiimonadales</taxon>
        <taxon>Temperatibacteraceae</taxon>
        <taxon>Gimibacter</taxon>
    </lineage>
</organism>
<keyword evidence="3" id="KW-0732">Signal</keyword>